<evidence type="ECO:0000313" key="6">
    <source>
        <dbReference type="Proteomes" id="UP000646308"/>
    </source>
</evidence>
<evidence type="ECO:0000256" key="2">
    <source>
        <dbReference type="HAMAP-Rule" id="MF_01867"/>
    </source>
</evidence>
<proteinExistence type="inferred from homology"/>
<evidence type="ECO:0000313" key="5">
    <source>
        <dbReference type="EMBL" id="NJI03249.1"/>
    </source>
</evidence>
<dbReference type="Pfam" id="PF24850">
    <property type="entry name" value="CC_BshC"/>
    <property type="match status" value="1"/>
</dbReference>
<dbReference type="EMBL" id="WMFL01000082">
    <property type="protein sequence ID" value="NJI03249.1"/>
    <property type="molecule type" value="Genomic_DNA"/>
</dbReference>
<dbReference type="InterPro" id="IPR055399">
    <property type="entry name" value="CC_BshC"/>
</dbReference>
<dbReference type="HAMAP" id="MF_01867">
    <property type="entry name" value="BshC"/>
    <property type="match status" value="1"/>
</dbReference>
<feature type="domain" description="Bacillithiol biosynthesis BshC C-terminal coiled-coil" evidence="4">
    <location>
        <begin position="379"/>
        <end position="536"/>
    </location>
</feature>
<dbReference type="InterPro" id="IPR011199">
    <property type="entry name" value="Bacillithiol_biosynth_BshC"/>
</dbReference>
<dbReference type="PIRSF" id="PIRSF012535">
    <property type="entry name" value="UCP012535"/>
    <property type="match status" value="1"/>
</dbReference>
<evidence type="ECO:0000259" key="4">
    <source>
        <dbReference type="Pfam" id="PF24850"/>
    </source>
</evidence>
<feature type="domain" description="Bacillithiol biosynthesis BshC N-terminal Rossmann-like" evidence="3">
    <location>
        <begin position="1"/>
        <end position="377"/>
    </location>
</feature>
<dbReference type="RefSeq" id="WP_107368874.1">
    <property type="nucleotide sequence ID" value="NZ_CP045927.1"/>
</dbReference>
<reference evidence="5" key="1">
    <citation type="submission" date="2019-11" db="EMBL/GenBank/DDBJ databases">
        <title>Whole genome comparisons of Staphylococcus agnetis isolates from cattle and chickens.</title>
        <authorList>
            <person name="Rhoads D."/>
            <person name="Shwani A."/>
            <person name="Adkins P."/>
            <person name="Calcutt M."/>
            <person name="Middleton J."/>
        </authorList>
    </citation>
    <scope>NUCLEOTIDE SEQUENCE</scope>
    <source>
        <strain evidence="5">1387</strain>
    </source>
</reference>
<gene>
    <name evidence="2 5" type="primary">bshC</name>
    <name evidence="5" type="ORF">GLV84_10455</name>
</gene>
<comment type="function">
    <text evidence="2">Involved in bacillithiol (BSH) biosynthesis. May catalyze the last step of the pathway, the addition of cysteine to glucosamine malate (GlcN-Mal) to generate BSH.</text>
</comment>
<comment type="similarity">
    <text evidence="2">Belongs to the BshC family.</text>
</comment>
<keyword evidence="1 2" id="KW-0436">Ligase</keyword>
<dbReference type="GO" id="GO:0016874">
    <property type="term" value="F:ligase activity"/>
    <property type="evidence" value="ECO:0007669"/>
    <property type="project" value="UniProtKB-UniRule"/>
</dbReference>
<dbReference type="InterPro" id="IPR055398">
    <property type="entry name" value="Rossmann-like_BshC"/>
</dbReference>
<organism evidence="5 6">
    <name type="scientific">Staphylococcus agnetis</name>
    <dbReference type="NCBI Taxonomy" id="985762"/>
    <lineage>
        <taxon>Bacteria</taxon>
        <taxon>Bacillati</taxon>
        <taxon>Bacillota</taxon>
        <taxon>Bacilli</taxon>
        <taxon>Bacillales</taxon>
        <taxon>Staphylococcaceae</taxon>
        <taxon>Staphylococcus</taxon>
    </lineage>
</organism>
<dbReference type="GeneID" id="57691310"/>
<comment type="caution">
    <text evidence="5">The sequence shown here is derived from an EMBL/GenBank/DDBJ whole genome shotgun (WGS) entry which is preliminary data.</text>
</comment>
<accession>A0A2T4MKF0</accession>
<dbReference type="NCBIfam" id="TIGR03998">
    <property type="entry name" value="thiol_BshC"/>
    <property type="match status" value="1"/>
</dbReference>
<dbReference type="EC" id="6.-.-.-" evidence="2"/>
<dbReference type="AlphaFoldDB" id="A0A2T4MKF0"/>
<sequence length="537" mass="62823">MDCYKVIVNEKDQFISQYTQHDHNLMQFYDFDPNKDESFKTRMAQSNNGREQQLANVIRQYMSDLSLSTAQARALEHLAQGAKVVIGGQQAGLLSGPLYTFHKVLSIIVKSSELSTTYQQPVVPVFWIAGEDHDFDEVNHTYVYNEEKGQLTKVKYHTMTPPETSVSHFKHDDEALMHVIEHYFKEIPETSYTKQLIHDLKDMVRLSTNWSDLFKHLIHRCFKHHGILLIDASYQPLRELERPFLKTLLKHHLEVDRAFREGQDKTVAHGLPQMIETDTNVHLFLEIDGQRQLLRYQNNAYVTTKHDGEFSEEDLQQIISQAPERFSNNVVTRPLMQEWLFNTVAFIGGPSEIKYWAELHDAFKTLDIKMPIVLPRMRITYVSPKTKKLLKQYDLNINEVIEKGATDAKDRFVRAQASETVLNDITQMIAHQQSFYDKLAREMSATVDNQNLLEKNHKIQLHQYEYLKQRYLRNIEKENDISMRHFNQLTSVLHPMGGLQERVLNPIQFLNIFGWDMYTSSTFPPLDYTFEQIVVEI</sequence>
<dbReference type="Pfam" id="PF10079">
    <property type="entry name" value="Rossmann-like_BshC"/>
    <property type="match status" value="1"/>
</dbReference>
<evidence type="ECO:0000256" key="1">
    <source>
        <dbReference type="ARBA" id="ARBA00022598"/>
    </source>
</evidence>
<protein>
    <recommendedName>
        <fullName evidence="2">Putative cysteine ligase BshC</fullName>
        <ecNumber evidence="2">6.-.-.-</ecNumber>
    </recommendedName>
</protein>
<name>A0A2T4MKF0_9STAP</name>
<dbReference type="Proteomes" id="UP000646308">
    <property type="component" value="Unassembled WGS sequence"/>
</dbReference>
<evidence type="ECO:0000259" key="3">
    <source>
        <dbReference type="Pfam" id="PF10079"/>
    </source>
</evidence>